<keyword evidence="2 5" id="KW-0863">Zinc-finger</keyword>
<gene>
    <name evidence="7" type="ORF">CINCED_3A020678</name>
</gene>
<evidence type="ECO:0000256" key="3">
    <source>
        <dbReference type="ARBA" id="ARBA00022833"/>
    </source>
</evidence>
<dbReference type="GO" id="GO:0003677">
    <property type="term" value="F:DNA binding"/>
    <property type="evidence" value="ECO:0007669"/>
    <property type="project" value="UniProtKB-UniRule"/>
</dbReference>
<keyword evidence="8" id="KW-1185">Reference proteome</keyword>
<evidence type="ECO:0000313" key="7">
    <source>
        <dbReference type="EMBL" id="VVC42155.1"/>
    </source>
</evidence>
<reference evidence="7 8" key="1">
    <citation type="submission" date="2019-08" db="EMBL/GenBank/DDBJ databases">
        <authorList>
            <person name="Alioto T."/>
            <person name="Alioto T."/>
            <person name="Gomez Garrido J."/>
        </authorList>
    </citation>
    <scope>NUCLEOTIDE SEQUENCE [LARGE SCALE GENOMIC DNA]</scope>
</reference>
<evidence type="ECO:0000256" key="2">
    <source>
        <dbReference type="ARBA" id="ARBA00022771"/>
    </source>
</evidence>
<protein>
    <submittedName>
        <fullName evidence="7">Zinc finger, C2CH-type</fullName>
    </submittedName>
</protein>
<feature type="domain" description="THAP-type" evidence="6">
    <location>
        <begin position="27"/>
        <end position="113"/>
    </location>
</feature>
<name>A0A5E4NEC3_9HEMI</name>
<evidence type="ECO:0000313" key="8">
    <source>
        <dbReference type="Proteomes" id="UP000325440"/>
    </source>
</evidence>
<organism evidence="7 8">
    <name type="scientific">Cinara cedri</name>
    <dbReference type="NCBI Taxonomy" id="506608"/>
    <lineage>
        <taxon>Eukaryota</taxon>
        <taxon>Metazoa</taxon>
        <taxon>Ecdysozoa</taxon>
        <taxon>Arthropoda</taxon>
        <taxon>Hexapoda</taxon>
        <taxon>Insecta</taxon>
        <taxon>Pterygota</taxon>
        <taxon>Neoptera</taxon>
        <taxon>Paraneoptera</taxon>
        <taxon>Hemiptera</taxon>
        <taxon>Sternorrhyncha</taxon>
        <taxon>Aphidomorpha</taxon>
        <taxon>Aphidoidea</taxon>
        <taxon>Aphididae</taxon>
        <taxon>Lachninae</taxon>
        <taxon>Cinara</taxon>
    </lineage>
</organism>
<dbReference type="PROSITE" id="PS50950">
    <property type="entry name" value="ZF_THAP"/>
    <property type="match status" value="1"/>
</dbReference>
<dbReference type="GO" id="GO:0008270">
    <property type="term" value="F:zinc ion binding"/>
    <property type="evidence" value="ECO:0007669"/>
    <property type="project" value="UniProtKB-KW"/>
</dbReference>
<accession>A0A5E4NEC3</accession>
<proteinExistence type="predicted"/>
<keyword evidence="3" id="KW-0862">Zinc</keyword>
<keyword evidence="4 5" id="KW-0238">DNA-binding</keyword>
<evidence type="ECO:0000256" key="1">
    <source>
        <dbReference type="ARBA" id="ARBA00022723"/>
    </source>
</evidence>
<dbReference type="Pfam" id="PF05485">
    <property type="entry name" value="THAP"/>
    <property type="match status" value="1"/>
</dbReference>
<dbReference type="InterPro" id="IPR006612">
    <property type="entry name" value="THAP_Znf"/>
</dbReference>
<dbReference type="AlphaFoldDB" id="A0A5E4NEC3"/>
<dbReference type="Proteomes" id="UP000325440">
    <property type="component" value="Unassembled WGS sequence"/>
</dbReference>
<evidence type="ECO:0000259" key="6">
    <source>
        <dbReference type="PROSITE" id="PS50950"/>
    </source>
</evidence>
<sequence length="562" mass="64309">MILPLPPTPPYLNDRRHINIFYWATSTPQYLCGHVIKNQSIGSPTTNSSLLLSPVCKFPVDDKNVENNWPEVFINQKSEKGIFIKLCSQHFERNCFKDDDRTLLKPRSVPTIFYPSTIYPHKQLPMKPLKRLRGRPKRAVIQSEPNVENSSEFELELTTETLKNRETIIKSSIKPAMANIEFVRHELAARGVEIDIMPSSTTTNVLEIQKEPDVKMLSELEIGSTIKTLQSRGITVEKCVKHAMANLEFIRHELAARGVEIDIMPSSTTTKVLEIQKEPDVEMPSEFDLELTTETLQNQETIVESQLEPAMTNIEFVCHELAARGVKIDMMPSSTTTKVLEIQKEPDVEMPSEFDLELTTETLQNRETIVESQLEPVMTNIEFVRHKSATRRIEIEQQDDKKIKISSAPVQLRKRNSMATSVISDDRPIIVCPAELVSNLKITTGQKEVPHLEKSAALNQGKIKKKSFEEQRDNTQIKVLLKPAQIPKITSIETNGTSHGRPLIEFPLELMFPFNKSQKILKRAKSAELNQKKVIRCYKLKKRFEHRFNQKQKRCRHTSQDG</sequence>
<evidence type="ECO:0000256" key="4">
    <source>
        <dbReference type="ARBA" id="ARBA00023125"/>
    </source>
</evidence>
<evidence type="ECO:0000256" key="5">
    <source>
        <dbReference type="PROSITE-ProRule" id="PRU00309"/>
    </source>
</evidence>
<keyword evidence="1" id="KW-0479">Metal-binding</keyword>
<dbReference type="EMBL" id="CABPRJ010001939">
    <property type="protein sequence ID" value="VVC42155.1"/>
    <property type="molecule type" value="Genomic_DNA"/>
</dbReference>